<dbReference type="Pfam" id="PF20157">
    <property type="entry name" value="Maf_flag10_N"/>
    <property type="match status" value="1"/>
</dbReference>
<accession>A0ABT9VLT3</accession>
<gene>
    <name evidence="3" type="ORF">J2S06_001005</name>
</gene>
<dbReference type="Proteomes" id="UP001225646">
    <property type="component" value="Unassembled WGS sequence"/>
</dbReference>
<dbReference type="RefSeq" id="WP_419151506.1">
    <property type="nucleotide sequence ID" value="NZ_JAUSTR010000002.1"/>
</dbReference>
<feature type="domain" description="6-hydroxymethylpterin diphosphokinase MptE-like" evidence="1">
    <location>
        <begin position="198"/>
        <end position="365"/>
    </location>
</feature>
<evidence type="ECO:0000259" key="1">
    <source>
        <dbReference type="Pfam" id="PF01973"/>
    </source>
</evidence>
<evidence type="ECO:0000259" key="2">
    <source>
        <dbReference type="Pfam" id="PF20157"/>
    </source>
</evidence>
<keyword evidence="4" id="KW-1185">Reference proteome</keyword>
<evidence type="ECO:0008006" key="5">
    <source>
        <dbReference type="Google" id="ProtNLM"/>
    </source>
</evidence>
<organism evidence="3 4">
    <name type="scientific">Aeribacillus alveayuensis</name>
    <dbReference type="NCBI Taxonomy" id="279215"/>
    <lineage>
        <taxon>Bacteria</taxon>
        <taxon>Bacillati</taxon>
        <taxon>Bacillota</taxon>
        <taxon>Bacilli</taxon>
        <taxon>Bacillales</taxon>
        <taxon>Bacillaceae</taxon>
        <taxon>Aeribacillus</taxon>
    </lineage>
</organism>
<protein>
    <recommendedName>
        <fullName evidence="5">DUF115 domain-containing protein</fullName>
    </recommendedName>
</protein>
<sequence>MNYEQLNWSIIRLKKDVHIDDFFDNHVEQFEFFQSKTGHLTCLYEQNDGEKYLIHSKYAPIKEASRMVQSQLKGYDFFERVIVYGFGCGHHIRELQKVVDDNVEIEVWETNITFFYEVLKYDDFTSIFKDKRLKIKITQQINKFFSEFECLEHNKVAFIVHQPSLRLIPKFLHSFQLALEKFMVKITTISNFSHVLKNNFLSNISLQNPSIAPFIQQFENDPIIMVSAGPSLEKNIHMLHEAKKHSLICCVGTALKPLLNFGIYPDFFMMIDPKDQVFEQIEDLCDLNIPLFYLSTVNRNVPLKYKGSKFIVYQEGYPLAEEYAYREGIPIIQSGGSVATALFDLLLKFGFSSICLVGQDLAYTNHQTHIIDTHNFKQFASLSDDVIYIPSFDQLDKVPTSKQFLIYRDWFTNIARLENRSLYNATEGGAYIDGFEHITLFEFIEKNKEIDISATRKYFKSLVQLHVNMGRM</sequence>
<feature type="domain" description="Glycosyltransferase Maf N-terminal" evidence="2">
    <location>
        <begin position="44"/>
        <end position="134"/>
    </location>
</feature>
<evidence type="ECO:0000313" key="4">
    <source>
        <dbReference type="Proteomes" id="UP001225646"/>
    </source>
</evidence>
<dbReference type="InterPro" id="IPR045376">
    <property type="entry name" value="Maf_N"/>
</dbReference>
<dbReference type="PANTHER" id="PTHR41786:SF1">
    <property type="entry name" value="6-HYDROXYMETHYLPTERIN DIPHOSPHOKINASE MPTE-LIKE DOMAIN-CONTAINING PROTEIN"/>
    <property type="match status" value="1"/>
</dbReference>
<dbReference type="Pfam" id="PF01973">
    <property type="entry name" value="MptE-like"/>
    <property type="match status" value="1"/>
</dbReference>
<dbReference type="PANTHER" id="PTHR41786">
    <property type="entry name" value="MOTILITY ACCESSORY FACTOR MAF"/>
    <property type="match status" value="1"/>
</dbReference>
<name>A0ABT9VLT3_9BACI</name>
<proteinExistence type="predicted"/>
<dbReference type="InterPro" id="IPR002826">
    <property type="entry name" value="MptE-like"/>
</dbReference>
<comment type="caution">
    <text evidence="3">The sequence shown here is derived from an EMBL/GenBank/DDBJ whole genome shotgun (WGS) entry which is preliminary data.</text>
</comment>
<evidence type="ECO:0000313" key="3">
    <source>
        <dbReference type="EMBL" id="MDQ0161931.1"/>
    </source>
</evidence>
<dbReference type="EMBL" id="JAUSTR010000002">
    <property type="protein sequence ID" value="MDQ0161931.1"/>
    <property type="molecule type" value="Genomic_DNA"/>
</dbReference>
<reference evidence="3 4" key="1">
    <citation type="submission" date="2023-07" db="EMBL/GenBank/DDBJ databases">
        <title>Genomic Encyclopedia of Type Strains, Phase IV (KMG-IV): sequencing the most valuable type-strain genomes for metagenomic binning, comparative biology and taxonomic classification.</title>
        <authorList>
            <person name="Goeker M."/>
        </authorList>
    </citation>
    <scope>NUCLEOTIDE SEQUENCE [LARGE SCALE GENOMIC DNA]</scope>
    <source>
        <strain evidence="3 4">DSM 19092</strain>
    </source>
</reference>